<feature type="region of interest" description="Disordered" evidence="1">
    <location>
        <begin position="242"/>
        <end position="340"/>
    </location>
</feature>
<accession>A0ABY6IH68</accession>
<protein>
    <submittedName>
        <fullName evidence="2">DUF6397 family protein</fullName>
    </submittedName>
</protein>
<proteinExistence type="predicted"/>
<dbReference type="Proteomes" id="UP001163878">
    <property type="component" value="Chromosome"/>
</dbReference>
<sequence>MTVRQAATTSLALGRAAQELGLRRGEFALAVQLGRVRALPDGRGGTPRFDRREIERLRDRQGFPESLRERVRTVGTADGAALASISQGRFFNLARTGHLTPVRFYVNRYHAVVWQYLAEEVRDFARHHPALLTGVAPPQVRAALAAGEDRRPRNWRGRRLGQLLRLGNDPWGRAAAIAAMLDPVTIAEVVRDPYERSRLRVLRPELVPARPKSPAGQEIVERLRQADDPDEILWHRTSLAHALRQAREESPAPRPAPGHRPQSTAAGPARHHPPGRRRGPKAPDPTARPSGARLSTAGASRARVPAATGREAPSPTAPAPSRRRAPSLFGRLWRRRAARA</sequence>
<evidence type="ECO:0000313" key="2">
    <source>
        <dbReference type="EMBL" id="UYQ66084.1"/>
    </source>
</evidence>
<feature type="compositionally biased region" description="Basic residues" evidence="1">
    <location>
        <begin position="269"/>
        <end position="280"/>
    </location>
</feature>
<reference evidence="2" key="1">
    <citation type="submission" date="2022-10" db="EMBL/GenBank/DDBJ databases">
        <title>Cytochrome P450 Catalyzes Benzene Ring Formation in the Biosynthesis of Trialkyl-Substituted Aromatic Polyketides.</title>
        <authorList>
            <person name="Zhao E."/>
            <person name="Ge H."/>
        </authorList>
    </citation>
    <scope>NUCLEOTIDE SEQUENCE</scope>
    <source>
        <strain evidence="2">NA0869</strain>
    </source>
</reference>
<keyword evidence="3" id="KW-1185">Reference proteome</keyword>
<gene>
    <name evidence="2" type="ORF">OGH68_34600</name>
</gene>
<dbReference type="InterPro" id="IPR045652">
    <property type="entry name" value="DUF6397"/>
</dbReference>
<evidence type="ECO:0000256" key="1">
    <source>
        <dbReference type="SAM" id="MobiDB-lite"/>
    </source>
</evidence>
<name>A0ABY6IH68_STRPE</name>
<dbReference type="EMBL" id="CP107567">
    <property type="protein sequence ID" value="UYQ66084.1"/>
    <property type="molecule type" value="Genomic_DNA"/>
</dbReference>
<evidence type="ECO:0000313" key="3">
    <source>
        <dbReference type="Proteomes" id="UP001163878"/>
    </source>
</evidence>
<dbReference type="RefSeq" id="WP_264249471.1">
    <property type="nucleotide sequence ID" value="NZ_CP107567.1"/>
</dbReference>
<organism evidence="2 3">
    <name type="scientific">Streptomyces peucetius</name>
    <dbReference type="NCBI Taxonomy" id="1950"/>
    <lineage>
        <taxon>Bacteria</taxon>
        <taxon>Bacillati</taxon>
        <taxon>Actinomycetota</taxon>
        <taxon>Actinomycetes</taxon>
        <taxon>Kitasatosporales</taxon>
        <taxon>Streptomycetaceae</taxon>
        <taxon>Streptomyces</taxon>
    </lineage>
</organism>
<dbReference type="Pfam" id="PF19934">
    <property type="entry name" value="DUF6397"/>
    <property type="match status" value="1"/>
</dbReference>